<dbReference type="EMBL" id="QAID01000046">
    <property type="protein sequence ID" value="MDN4581342.1"/>
    <property type="molecule type" value="Genomic_DNA"/>
</dbReference>
<name>A0ABT8IHL3_9BURK</name>
<proteinExistence type="predicted"/>
<comment type="caution">
    <text evidence="2">The sequence shown here is derived from an EMBL/GenBank/DDBJ whole genome shotgun (WGS) entry which is preliminary data.</text>
</comment>
<accession>A0ABT8IHL3</accession>
<keyword evidence="1" id="KW-0175">Coiled coil</keyword>
<dbReference type="Proteomes" id="UP001172788">
    <property type="component" value="Unassembled WGS sequence"/>
</dbReference>
<evidence type="ECO:0000313" key="3">
    <source>
        <dbReference type="Proteomes" id="UP001172788"/>
    </source>
</evidence>
<evidence type="ECO:0000313" key="2">
    <source>
        <dbReference type="EMBL" id="MDN4581342.1"/>
    </source>
</evidence>
<evidence type="ECO:0000256" key="1">
    <source>
        <dbReference type="SAM" id="Coils"/>
    </source>
</evidence>
<feature type="coiled-coil region" evidence="1">
    <location>
        <begin position="164"/>
        <end position="195"/>
    </location>
</feature>
<sequence length="240" mass="26814">MQDLHKNLCILGAKWLRMSASQGGPGCSIAMSECQAADNGETPDAIGFRNVGYAQHTVLVEAKTTRSDFLADARKPHRMDPAKGMGDFRYFIAPVGLIDVAELPPKWGLVEVKGKSLKVRAGHVLEPRKVELNWAKDYEPWRHDANKAREMSLIVKMLARVGDVDAYQRELKSARNEHARAARDYEREYERAENAWRVNVILRNRLEQAGISTSLEDASGVVRARARIRKAICDSVTSGS</sequence>
<keyword evidence="3" id="KW-1185">Reference proteome</keyword>
<dbReference type="RefSeq" id="WP_301233235.1">
    <property type="nucleotide sequence ID" value="NZ_QAIC01000022.1"/>
</dbReference>
<reference evidence="2" key="1">
    <citation type="submission" date="2018-04" db="EMBL/GenBank/DDBJ databases">
        <authorList>
            <person name="Jy Z."/>
        </authorList>
    </citation>
    <scope>NUCLEOTIDE SEQUENCE</scope>
    <source>
        <strain evidence="2">AS13</strain>
    </source>
</reference>
<organism evidence="2 3">
    <name type="scientific">Pandoraea cepalis</name>
    <dbReference type="NCBI Taxonomy" id="2508294"/>
    <lineage>
        <taxon>Bacteria</taxon>
        <taxon>Pseudomonadati</taxon>
        <taxon>Pseudomonadota</taxon>
        <taxon>Betaproteobacteria</taxon>
        <taxon>Burkholderiales</taxon>
        <taxon>Burkholderiaceae</taxon>
        <taxon>Pandoraea</taxon>
    </lineage>
</organism>
<gene>
    <name evidence="2" type="ORF">DBB29_24835</name>
</gene>
<protein>
    <submittedName>
        <fullName evidence="2">Adenylosuccinate synthase</fullName>
    </submittedName>
</protein>